<evidence type="ECO:0000313" key="3">
    <source>
        <dbReference type="EMBL" id="MFC0318186.1"/>
    </source>
</evidence>
<feature type="transmembrane region" description="Helical" evidence="1">
    <location>
        <begin position="126"/>
        <end position="144"/>
    </location>
</feature>
<keyword evidence="3" id="KW-0418">Kinase</keyword>
<dbReference type="PANTHER" id="PTHR34220">
    <property type="entry name" value="SENSOR HISTIDINE KINASE YPDA"/>
    <property type="match status" value="1"/>
</dbReference>
<keyword evidence="1" id="KW-1133">Transmembrane helix</keyword>
<dbReference type="InterPro" id="IPR003594">
    <property type="entry name" value="HATPase_dom"/>
</dbReference>
<dbReference type="GO" id="GO:0004673">
    <property type="term" value="F:protein histidine kinase activity"/>
    <property type="evidence" value="ECO:0007669"/>
    <property type="project" value="UniProtKB-EC"/>
</dbReference>
<comment type="caution">
    <text evidence="3">The sequence shown here is derived from an EMBL/GenBank/DDBJ whole genome shotgun (WGS) entry which is preliminary data.</text>
</comment>
<gene>
    <name evidence="3" type="ORF">ACFFI0_07685</name>
</gene>
<sequence length="358" mass="41467">MIFITSEMQRNPSISNATRQEILLFVSCFLIMSILYATPSLINTSVTARYIKELLVDCLFMAIACLPVWWLHFRRLAHWSLKKRFFLHLFSAVLYYSIWMLLYQLYNPLDGKLPMTNQQILQNLGPNLLFYIQVFSILHMYHFFREREMQVRLEKELRELAYRGEINALKAQIQPHFLFNTLSSISASLPPEQEKTRVLIARLADTFRYALLSTKEAFVPLANELSFMEKYLSLEKVRFGKRLQYRINIAPNVPQVQIPPMLLQPLVENAVKHGIEPALEGGEIEISCIVKSKKVWIKVNNTGSAYPGSLEELFQRKGVGISNTAKRLERHYGEELAVSRNISQGLCFEFCIPIPTNQ</sequence>
<feature type="transmembrane region" description="Helical" evidence="1">
    <location>
        <begin position="21"/>
        <end position="42"/>
    </location>
</feature>
<keyword evidence="1" id="KW-0812">Transmembrane</keyword>
<dbReference type="Gene3D" id="3.30.565.10">
    <property type="entry name" value="Histidine kinase-like ATPase, C-terminal domain"/>
    <property type="match status" value="1"/>
</dbReference>
<organism evidence="3 4">
    <name type="scientific">Olivibacter oleidegradans</name>
    <dbReference type="NCBI Taxonomy" id="760123"/>
    <lineage>
        <taxon>Bacteria</taxon>
        <taxon>Pseudomonadati</taxon>
        <taxon>Bacteroidota</taxon>
        <taxon>Sphingobacteriia</taxon>
        <taxon>Sphingobacteriales</taxon>
        <taxon>Sphingobacteriaceae</taxon>
        <taxon>Olivibacter</taxon>
    </lineage>
</organism>
<dbReference type="Pfam" id="PF02518">
    <property type="entry name" value="HATPase_c"/>
    <property type="match status" value="1"/>
</dbReference>
<evidence type="ECO:0000259" key="2">
    <source>
        <dbReference type="SMART" id="SM00387"/>
    </source>
</evidence>
<dbReference type="SUPFAM" id="SSF55874">
    <property type="entry name" value="ATPase domain of HSP90 chaperone/DNA topoisomerase II/histidine kinase"/>
    <property type="match status" value="1"/>
</dbReference>
<dbReference type="Pfam" id="PF06580">
    <property type="entry name" value="His_kinase"/>
    <property type="match status" value="1"/>
</dbReference>
<dbReference type="RefSeq" id="WP_242627198.1">
    <property type="nucleotide sequence ID" value="NZ_JBHLWO010000001.1"/>
</dbReference>
<feature type="transmembrane region" description="Helical" evidence="1">
    <location>
        <begin position="85"/>
        <end position="106"/>
    </location>
</feature>
<dbReference type="SMART" id="SM00387">
    <property type="entry name" value="HATPase_c"/>
    <property type="match status" value="1"/>
</dbReference>
<keyword evidence="4" id="KW-1185">Reference proteome</keyword>
<feature type="domain" description="Histidine kinase/HSP90-like ATPase" evidence="2">
    <location>
        <begin position="258"/>
        <end position="356"/>
    </location>
</feature>
<proteinExistence type="predicted"/>
<reference evidence="3 4" key="1">
    <citation type="submission" date="2024-09" db="EMBL/GenBank/DDBJ databases">
        <authorList>
            <person name="Sun Q."/>
            <person name="Mori K."/>
        </authorList>
    </citation>
    <scope>NUCLEOTIDE SEQUENCE [LARGE SCALE GENOMIC DNA]</scope>
    <source>
        <strain evidence="3 4">CCM 7765</strain>
    </source>
</reference>
<feature type="transmembrane region" description="Helical" evidence="1">
    <location>
        <begin position="54"/>
        <end position="73"/>
    </location>
</feature>
<keyword evidence="3" id="KW-0808">Transferase</keyword>
<dbReference type="EC" id="2.7.13.3" evidence="3"/>
<accession>A0ABV6HH24</accession>
<dbReference type="PANTHER" id="PTHR34220:SF7">
    <property type="entry name" value="SENSOR HISTIDINE KINASE YPDA"/>
    <property type="match status" value="1"/>
</dbReference>
<evidence type="ECO:0000313" key="4">
    <source>
        <dbReference type="Proteomes" id="UP001589774"/>
    </source>
</evidence>
<dbReference type="InterPro" id="IPR036890">
    <property type="entry name" value="HATPase_C_sf"/>
</dbReference>
<dbReference type="InterPro" id="IPR010559">
    <property type="entry name" value="Sig_transdc_His_kin_internal"/>
</dbReference>
<dbReference type="EMBL" id="JBHLWO010000001">
    <property type="protein sequence ID" value="MFC0318186.1"/>
    <property type="molecule type" value="Genomic_DNA"/>
</dbReference>
<keyword evidence="1" id="KW-0472">Membrane</keyword>
<name>A0ABV6HH24_9SPHI</name>
<dbReference type="InterPro" id="IPR050640">
    <property type="entry name" value="Bact_2-comp_sensor_kinase"/>
</dbReference>
<evidence type="ECO:0000256" key="1">
    <source>
        <dbReference type="SAM" id="Phobius"/>
    </source>
</evidence>
<protein>
    <submittedName>
        <fullName evidence="3">Sensor histidine kinase</fullName>
        <ecNumber evidence="3">2.7.13.3</ecNumber>
    </submittedName>
</protein>
<dbReference type="Proteomes" id="UP001589774">
    <property type="component" value="Unassembled WGS sequence"/>
</dbReference>